<keyword evidence="3" id="KW-1185">Reference proteome</keyword>
<reference evidence="2" key="1">
    <citation type="journal article" date="2022" name="Int. J. Mol. Sci.">
        <title>Draft Genome of Tanacetum Coccineum: Genomic Comparison of Closely Related Tanacetum-Family Plants.</title>
        <authorList>
            <person name="Yamashiro T."/>
            <person name="Shiraishi A."/>
            <person name="Nakayama K."/>
            <person name="Satake H."/>
        </authorList>
    </citation>
    <scope>NUCLEOTIDE SEQUENCE</scope>
</reference>
<protein>
    <submittedName>
        <fullName evidence="2">Uncharacterized protein</fullName>
    </submittedName>
</protein>
<accession>A0ABQ5IV44</accession>
<feature type="region of interest" description="Disordered" evidence="1">
    <location>
        <begin position="35"/>
        <end position="136"/>
    </location>
</feature>
<evidence type="ECO:0000256" key="1">
    <source>
        <dbReference type="SAM" id="MobiDB-lite"/>
    </source>
</evidence>
<comment type="caution">
    <text evidence="2">The sequence shown here is derived from an EMBL/GenBank/DDBJ whole genome shotgun (WGS) entry which is preliminary data.</text>
</comment>
<evidence type="ECO:0000313" key="3">
    <source>
        <dbReference type="Proteomes" id="UP001151760"/>
    </source>
</evidence>
<name>A0ABQ5IV44_9ASTR</name>
<feature type="compositionally biased region" description="Polar residues" evidence="1">
    <location>
        <begin position="110"/>
        <end position="120"/>
    </location>
</feature>
<dbReference type="EMBL" id="BQNB010021140">
    <property type="protein sequence ID" value="GJU03317.1"/>
    <property type="molecule type" value="Genomic_DNA"/>
</dbReference>
<organism evidence="2 3">
    <name type="scientific">Tanacetum coccineum</name>
    <dbReference type="NCBI Taxonomy" id="301880"/>
    <lineage>
        <taxon>Eukaryota</taxon>
        <taxon>Viridiplantae</taxon>
        <taxon>Streptophyta</taxon>
        <taxon>Embryophyta</taxon>
        <taxon>Tracheophyta</taxon>
        <taxon>Spermatophyta</taxon>
        <taxon>Magnoliopsida</taxon>
        <taxon>eudicotyledons</taxon>
        <taxon>Gunneridae</taxon>
        <taxon>Pentapetalae</taxon>
        <taxon>asterids</taxon>
        <taxon>campanulids</taxon>
        <taxon>Asterales</taxon>
        <taxon>Asteraceae</taxon>
        <taxon>Asteroideae</taxon>
        <taxon>Anthemideae</taxon>
        <taxon>Anthemidinae</taxon>
        <taxon>Tanacetum</taxon>
    </lineage>
</organism>
<dbReference type="Proteomes" id="UP001151760">
    <property type="component" value="Unassembled WGS sequence"/>
</dbReference>
<reference evidence="2" key="2">
    <citation type="submission" date="2022-01" db="EMBL/GenBank/DDBJ databases">
        <authorList>
            <person name="Yamashiro T."/>
            <person name="Shiraishi A."/>
            <person name="Satake H."/>
            <person name="Nakayama K."/>
        </authorList>
    </citation>
    <scope>NUCLEOTIDE SEQUENCE</scope>
</reference>
<proteinExistence type="predicted"/>
<sequence>MKCLESSSWIKRLLDDLRVTADKLYVTTVSIKLADKQSGRPSRSLPSNTQPNPKGHNSKAYQPPQSRNEHVNAVFTRSGKSYNPPVNPNDQQNDFGNPINFDSDEENEEQTPQPKTQNSKSVKETLLPKPYKPKIPYPQRLRKEKMEAQYRKFLDMIRAVRINVPLIDAAKNVVENESHFSLEVVDQDLSSLAMFTKHLMGKHCGGRGGGVCSNSGVGEGKEEFMGGIGGGSFAKHSMVAKDGLGGDGFIVDGGRSPSTSSKDGEYGGVENKSSMGSRLIVTGEIVVEWLLEKLVGLPMCSPMVERMVDREEKRFLD</sequence>
<gene>
    <name evidence="2" type="ORF">Tco_1113655</name>
</gene>
<evidence type="ECO:0000313" key="2">
    <source>
        <dbReference type="EMBL" id="GJU03317.1"/>
    </source>
</evidence>
<feature type="compositionally biased region" description="Polar residues" evidence="1">
    <location>
        <begin position="39"/>
        <end position="52"/>
    </location>
</feature>